<evidence type="ECO:0008006" key="18">
    <source>
        <dbReference type="Google" id="ProtNLM"/>
    </source>
</evidence>
<evidence type="ECO:0000259" key="15">
    <source>
        <dbReference type="Pfam" id="PF07715"/>
    </source>
</evidence>
<dbReference type="PANTHER" id="PTHR32552">
    <property type="entry name" value="FERRICHROME IRON RECEPTOR-RELATED"/>
    <property type="match status" value="1"/>
</dbReference>
<feature type="domain" description="TonB-dependent receptor plug" evidence="15">
    <location>
        <begin position="54"/>
        <end position="160"/>
    </location>
</feature>
<comment type="subcellular location">
    <subcellularLocation>
        <location evidence="1 11">Cell outer membrane</location>
        <topology evidence="1 11">Multi-pass membrane protein</topology>
    </subcellularLocation>
</comment>
<feature type="signal peptide" evidence="13">
    <location>
        <begin position="1"/>
        <end position="22"/>
    </location>
</feature>
<comment type="similarity">
    <text evidence="11 12">Belongs to the TonB-dependent receptor family.</text>
</comment>
<keyword evidence="3 11" id="KW-1134">Transmembrane beta strand</keyword>
<evidence type="ECO:0000256" key="8">
    <source>
        <dbReference type="ARBA" id="ARBA00023077"/>
    </source>
</evidence>
<evidence type="ECO:0000256" key="2">
    <source>
        <dbReference type="ARBA" id="ARBA00022448"/>
    </source>
</evidence>
<keyword evidence="7" id="KW-0406">Ion transport</keyword>
<evidence type="ECO:0000256" key="6">
    <source>
        <dbReference type="ARBA" id="ARBA00023004"/>
    </source>
</evidence>
<dbReference type="CDD" id="cd01347">
    <property type="entry name" value="ligand_gated_channel"/>
    <property type="match status" value="1"/>
</dbReference>
<name>A0A1L3ZRK4_9SPHN</name>
<dbReference type="Proteomes" id="UP000182063">
    <property type="component" value="Chromosome"/>
</dbReference>
<reference evidence="17" key="1">
    <citation type="submission" date="2016-11" db="EMBL/GenBank/DDBJ databases">
        <title>Complete Genome Sequence of alachlor-degrading Sphingomonas sp. strain JJ-A5.</title>
        <authorList>
            <person name="Lee H."/>
            <person name="Ka J.-O."/>
        </authorList>
    </citation>
    <scope>NUCLEOTIDE SEQUENCE [LARGE SCALE GENOMIC DNA]</scope>
    <source>
        <strain evidence="17">JJ-A5</strain>
    </source>
</reference>
<dbReference type="PROSITE" id="PS52016">
    <property type="entry name" value="TONB_DEPENDENT_REC_3"/>
    <property type="match status" value="1"/>
</dbReference>
<keyword evidence="4" id="KW-0410">Iron transport</keyword>
<dbReference type="PANTHER" id="PTHR32552:SF81">
    <property type="entry name" value="TONB-DEPENDENT OUTER MEMBRANE RECEPTOR"/>
    <property type="match status" value="1"/>
</dbReference>
<organism evidence="16 17">
    <name type="scientific">Tardibacter chloracetimidivorans</name>
    <dbReference type="NCBI Taxonomy" id="1921510"/>
    <lineage>
        <taxon>Bacteria</taxon>
        <taxon>Pseudomonadati</taxon>
        <taxon>Pseudomonadota</taxon>
        <taxon>Alphaproteobacteria</taxon>
        <taxon>Sphingomonadales</taxon>
        <taxon>Sphingomonadaceae</taxon>
        <taxon>Tardibacter</taxon>
    </lineage>
</organism>
<dbReference type="EMBL" id="CP018221">
    <property type="protein sequence ID" value="API58264.1"/>
    <property type="molecule type" value="Genomic_DNA"/>
</dbReference>
<keyword evidence="9 11" id="KW-0472">Membrane</keyword>
<dbReference type="GO" id="GO:0009279">
    <property type="term" value="C:cell outer membrane"/>
    <property type="evidence" value="ECO:0007669"/>
    <property type="project" value="UniProtKB-SubCell"/>
</dbReference>
<accession>A0A1L3ZRK4</accession>
<evidence type="ECO:0000256" key="9">
    <source>
        <dbReference type="ARBA" id="ARBA00023136"/>
    </source>
</evidence>
<keyword evidence="8 12" id="KW-0798">TonB box</keyword>
<dbReference type="InterPro" id="IPR012910">
    <property type="entry name" value="Plug_dom"/>
</dbReference>
<evidence type="ECO:0000313" key="16">
    <source>
        <dbReference type="EMBL" id="API58264.1"/>
    </source>
</evidence>
<evidence type="ECO:0000256" key="3">
    <source>
        <dbReference type="ARBA" id="ARBA00022452"/>
    </source>
</evidence>
<keyword evidence="6" id="KW-0408">Iron</keyword>
<dbReference type="SUPFAM" id="SSF56935">
    <property type="entry name" value="Porins"/>
    <property type="match status" value="1"/>
</dbReference>
<evidence type="ECO:0000256" key="4">
    <source>
        <dbReference type="ARBA" id="ARBA00022496"/>
    </source>
</evidence>
<keyword evidence="2 11" id="KW-0813">Transport</keyword>
<evidence type="ECO:0000256" key="10">
    <source>
        <dbReference type="ARBA" id="ARBA00023237"/>
    </source>
</evidence>
<dbReference type="OrthoDB" id="9760333at2"/>
<dbReference type="InterPro" id="IPR036942">
    <property type="entry name" value="Beta-barrel_TonB_sf"/>
</dbReference>
<dbReference type="STRING" id="1921510.BSL82_02225"/>
<dbReference type="AlphaFoldDB" id="A0A1L3ZRK4"/>
<protein>
    <recommendedName>
        <fullName evidence="18">TonB-dependent receptor</fullName>
    </recommendedName>
</protein>
<keyword evidence="10 11" id="KW-0998">Cell outer membrane</keyword>
<evidence type="ECO:0000256" key="13">
    <source>
        <dbReference type="SAM" id="SignalP"/>
    </source>
</evidence>
<keyword evidence="17" id="KW-1185">Reference proteome</keyword>
<evidence type="ECO:0000256" key="12">
    <source>
        <dbReference type="RuleBase" id="RU003357"/>
    </source>
</evidence>
<dbReference type="RefSeq" id="WP_072595837.1">
    <property type="nucleotide sequence ID" value="NZ_CP018221.1"/>
</dbReference>
<feature type="chain" id="PRO_5011956156" description="TonB-dependent receptor" evidence="13">
    <location>
        <begin position="23"/>
        <end position="776"/>
    </location>
</feature>
<dbReference type="Pfam" id="PF00593">
    <property type="entry name" value="TonB_dep_Rec_b-barrel"/>
    <property type="match status" value="1"/>
</dbReference>
<proteinExistence type="inferred from homology"/>
<keyword evidence="13" id="KW-0732">Signal</keyword>
<evidence type="ECO:0000256" key="1">
    <source>
        <dbReference type="ARBA" id="ARBA00004571"/>
    </source>
</evidence>
<gene>
    <name evidence="16" type="ORF">BSL82_02225</name>
</gene>
<feature type="domain" description="TonB-dependent receptor-like beta-barrel" evidence="14">
    <location>
        <begin position="241"/>
        <end position="728"/>
    </location>
</feature>
<evidence type="ECO:0000259" key="14">
    <source>
        <dbReference type="Pfam" id="PF00593"/>
    </source>
</evidence>
<evidence type="ECO:0000256" key="5">
    <source>
        <dbReference type="ARBA" id="ARBA00022692"/>
    </source>
</evidence>
<dbReference type="Gene3D" id="2.40.170.20">
    <property type="entry name" value="TonB-dependent receptor, beta-barrel domain"/>
    <property type="match status" value="1"/>
</dbReference>
<dbReference type="Pfam" id="PF07715">
    <property type="entry name" value="Plug"/>
    <property type="match status" value="1"/>
</dbReference>
<keyword evidence="5 11" id="KW-0812">Transmembrane</keyword>
<evidence type="ECO:0000313" key="17">
    <source>
        <dbReference type="Proteomes" id="UP000182063"/>
    </source>
</evidence>
<evidence type="ECO:0000256" key="7">
    <source>
        <dbReference type="ARBA" id="ARBA00023065"/>
    </source>
</evidence>
<evidence type="ECO:0000256" key="11">
    <source>
        <dbReference type="PROSITE-ProRule" id="PRU01360"/>
    </source>
</evidence>
<dbReference type="InterPro" id="IPR000531">
    <property type="entry name" value="Beta-barrel_TonB"/>
</dbReference>
<dbReference type="InterPro" id="IPR039426">
    <property type="entry name" value="TonB-dep_rcpt-like"/>
</dbReference>
<dbReference type="GO" id="GO:0006826">
    <property type="term" value="P:iron ion transport"/>
    <property type="evidence" value="ECO:0007669"/>
    <property type="project" value="UniProtKB-KW"/>
</dbReference>
<dbReference type="KEGG" id="sphj:BSL82_02225"/>
<sequence>MKHILLLGASIATLGSASAAMAQQDQTADSPESAADASNIGEIIVTAQKRAERAQDVPISISAFGGEALAKANVTQISDLTRLVPTFNFGSGPGSVSARYTIRGLGTYGNSAVEPSVATFLDGVYIPRPGSLNSGLLDIQSLEVLSGPQGTLFGRNASVGAINITTNVPTDRIEGSAAIEGGTGERYRGEFIANLPFSEKVAIRFVGLAEQFGGYWHYRPTGERFGGVDTMSFRLSGRFDLSENISWIVRGDYQSQTGDGYTNVSLLPESLTPAILANFGARLGGRLPVVGITSNSSLNDPATANVDDYHWGASSTLTFTTDSDFSFKLINGYRHWRAEEQDGEVSFTPVSLFNRKYLFESRSQNHEFQIVSPKDSLLDGRLSFVAGLYYLHEDLDINYDYNLGSEWCSTVIAAVAPPALPACNAGQATPGFYNLFPQTTESYAGYGQLTFKIVPTLALTLGGRYTHEDKEANYTAVRVNPAAVFGTDENTDLSYSDERFTSRVNLSWTPNRDLLLFATYSTGFKAGGFNNGASSSVLGQSREFGPETVKSYEVGLKSQFLDRRLTFNVTAYRMDVSGFQERALINAVSVVQNVGNIRSQGVEANALVRPTSWLQFNGSVAYLDAKFTSYPNAPALPWQTGVQDLSGKRPTFAPKWTTNFGAEAQTGIGGGYSATLRADISTTGKQNRNSINDASPTTDRPAYALLSARLTLFSPGDRWWLAFFGQNLTDKHYCVANGYQVLAPQLGAIDVAGQNAATTCFHGNPRTLGARIGFKW</sequence>